<evidence type="ECO:0000256" key="2">
    <source>
        <dbReference type="SAM" id="MobiDB-lite"/>
    </source>
</evidence>
<feature type="region of interest" description="Disordered" evidence="2">
    <location>
        <begin position="586"/>
        <end position="612"/>
    </location>
</feature>
<proteinExistence type="predicted"/>
<feature type="region of interest" description="Disordered" evidence="2">
    <location>
        <begin position="1"/>
        <end position="92"/>
    </location>
</feature>
<dbReference type="Proteomes" id="UP000053825">
    <property type="component" value="Unassembled WGS sequence"/>
</dbReference>
<dbReference type="OrthoDB" id="7543142at2759"/>
<feature type="compositionally biased region" description="Basic and acidic residues" evidence="2">
    <location>
        <begin position="66"/>
        <end position="78"/>
    </location>
</feature>
<feature type="coiled-coil region" evidence="1">
    <location>
        <begin position="131"/>
        <end position="183"/>
    </location>
</feature>
<keyword evidence="1" id="KW-0175">Coiled coil</keyword>
<feature type="compositionally biased region" description="Polar residues" evidence="2">
    <location>
        <begin position="586"/>
        <end position="595"/>
    </location>
</feature>
<feature type="compositionally biased region" description="Polar residues" evidence="2">
    <location>
        <begin position="48"/>
        <end position="64"/>
    </location>
</feature>
<evidence type="ECO:0008006" key="5">
    <source>
        <dbReference type="Google" id="ProtNLM"/>
    </source>
</evidence>
<dbReference type="AlphaFoldDB" id="A0A0L7R7L0"/>
<accession>A0A0L7R7L0</accession>
<protein>
    <recommendedName>
        <fullName evidence="5">Laminin subunit alpha-2</fullName>
    </recommendedName>
</protein>
<evidence type="ECO:0000313" key="3">
    <source>
        <dbReference type="EMBL" id="KOC66823.1"/>
    </source>
</evidence>
<name>A0A0L7R7L0_9HYME</name>
<organism evidence="3 4">
    <name type="scientific">Habropoda laboriosa</name>
    <dbReference type="NCBI Taxonomy" id="597456"/>
    <lineage>
        <taxon>Eukaryota</taxon>
        <taxon>Metazoa</taxon>
        <taxon>Ecdysozoa</taxon>
        <taxon>Arthropoda</taxon>
        <taxon>Hexapoda</taxon>
        <taxon>Insecta</taxon>
        <taxon>Pterygota</taxon>
        <taxon>Neoptera</taxon>
        <taxon>Endopterygota</taxon>
        <taxon>Hymenoptera</taxon>
        <taxon>Apocrita</taxon>
        <taxon>Aculeata</taxon>
        <taxon>Apoidea</taxon>
        <taxon>Anthophila</taxon>
        <taxon>Apidae</taxon>
        <taxon>Habropoda</taxon>
    </lineage>
</organism>
<feature type="compositionally biased region" description="Basic and acidic residues" evidence="2">
    <location>
        <begin position="32"/>
        <end position="45"/>
    </location>
</feature>
<dbReference type="EMBL" id="KQ414639">
    <property type="protein sequence ID" value="KOC66823.1"/>
    <property type="molecule type" value="Genomic_DNA"/>
</dbReference>
<evidence type="ECO:0000256" key="1">
    <source>
        <dbReference type="SAM" id="Coils"/>
    </source>
</evidence>
<keyword evidence="4" id="KW-1185">Reference proteome</keyword>
<sequence length="655" mass="76600">MQYEEENPKSEFSSYNLTPEKLQKTPRGSGSGRRDIMSQNVERRIHYTPQNSPDKFVKTPQSGGSFRKDEKSQLESNKRKIQSSHNESLEKIQKTCPTGKFVNTLIGQWSKHVGVQTPMSQRTEIQESPMSEEIKRICTIEERKIQKLQKKLQAAEETISLLSASHEAELRAKEEILQQLNGDWESITKYYYEISESLKGFQQHKDNLSALYNNVIVEQQSTVKKLQQELSSMKLKDEEHKNTISTVENKVINQEKRIQEMMIAEFELKKQLEEMNKSILEENHLHKIHAEENLELIKKQENLTSMNQELQVQLKNIIQEKQNLANVFTEKDKEISKLQEELVTCKNKIEDLLCQNMELIAKYEKSTDKEEELSKQLQSRAQEIDRLRENLSARQEIESSLVKDLNIIDNEYKKIQNDFAQVENELKKAHACNLNLERSLQDMKMNNEQNLMNLNRNIEFVEKEKERMLLDKHSKIQELENARILLKEKHETEVTSLKKQFDITLGEMKNTIASQNVAFAKLKETFNKMKDENENKQINFQHDRTKKSRVKGNLKERVQPVAKSNVIEVTKEIGNYTQMSQVYETNEQQSQSQKSVGMPNITSRDKSEISNPEQDIYNFNTTKIYNELENVLSPTKQDKKIQFDLNPPVKVKFII</sequence>
<dbReference type="STRING" id="597456.A0A0L7R7L0"/>
<gene>
    <name evidence="3" type="ORF">WH47_12628</name>
</gene>
<evidence type="ECO:0000313" key="4">
    <source>
        <dbReference type="Proteomes" id="UP000053825"/>
    </source>
</evidence>
<reference evidence="3 4" key="1">
    <citation type="submission" date="2015-07" db="EMBL/GenBank/DDBJ databases">
        <title>The genome of Habropoda laboriosa.</title>
        <authorList>
            <person name="Pan H."/>
            <person name="Kapheim K."/>
        </authorList>
    </citation>
    <scope>NUCLEOTIDE SEQUENCE [LARGE SCALE GENOMIC DNA]</scope>
    <source>
        <strain evidence="3">0110345459</strain>
    </source>
</reference>
<feature type="coiled-coil region" evidence="1">
    <location>
        <begin position="216"/>
        <end position="471"/>
    </location>
</feature>